<dbReference type="InterPro" id="IPR030395">
    <property type="entry name" value="GP_PDE_dom"/>
</dbReference>
<dbReference type="PANTHER" id="PTHR46211">
    <property type="entry name" value="GLYCEROPHOSPHORYL DIESTER PHOSPHODIESTERASE"/>
    <property type="match status" value="1"/>
</dbReference>
<name>A0A1U6HFD3_9SPHN</name>
<dbReference type="GO" id="GO:0008081">
    <property type="term" value="F:phosphoric diester hydrolase activity"/>
    <property type="evidence" value="ECO:0007669"/>
    <property type="project" value="InterPro"/>
</dbReference>
<dbReference type="PROSITE" id="PS51704">
    <property type="entry name" value="GP_PDE"/>
    <property type="match status" value="1"/>
</dbReference>
<dbReference type="STRING" id="428990.SAMN06295987_102294"/>
<dbReference type="InterPro" id="IPR017946">
    <property type="entry name" value="PLC-like_Pdiesterase_TIM-brl"/>
</dbReference>
<organism evidence="2 3">
    <name type="scientific">Novosphingobium mathurense</name>
    <dbReference type="NCBI Taxonomy" id="428990"/>
    <lineage>
        <taxon>Bacteria</taxon>
        <taxon>Pseudomonadati</taxon>
        <taxon>Pseudomonadota</taxon>
        <taxon>Alphaproteobacteria</taxon>
        <taxon>Sphingomonadales</taxon>
        <taxon>Sphingomonadaceae</taxon>
        <taxon>Novosphingobium</taxon>
    </lineage>
</organism>
<evidence type="ECO:0000259" key="1">
    <source>
        <dbReference type="PROSITE" id="PS51704"/>
    </source>
</evidence>
<dbReference type="Proteomes" id="UP000190989">
    <property type="component" value="Unassembled WGS sequence"/>
</dbReference>
<evidence type="ECO:0000313" key="2">
    <source>
        <dbReference type="EMBL" id="SLJ94430.1"/>
    </source>
</evidence>
<accession>A0A1U6HFD3</accession>
<feature type="domain" description="GP-PDE" evidence="1">
    <location>
        <begin position="27"/>
        <end position="265"/>
    </location>
</feature>
<sequence length="265" mass="28845">MPLLPFALLDRWFAPAPDPRKVAWVGAYSYAHRGLHAPGVPENSRAAIEHAIAGGYGIEIDVQRSGDGQPVVFHDFDLDRLTRETGPVARRSAAQLGALQLSGTAETIPTLRQVLNIVDGQVPILIEVKSSRGQRVAATCLAVRRALEGYTGAHGVMSFDPRVASWFCRHSPHTVRGLVVTEEDDRALPGRIRRHLALWHARPDFLAYDIRDLPSSFAASQRRRGIPVATWTVRSGEHRERAAVHADAPIFEGVVVAEKGAGAAA</sequence>
<gene>
    <name evidence="2" type="ORF">SAMN06295987_102294</name>
</gene>
<proteinExistence type="predicted"/>
<keyword evidence="3" id="KW-1185">Reference proteome</keyword>
<protein>
    <submittedName>
        <fullName evidence="2">Glycerophosphoryl diester phosphodiesterase</fullName>
    </submittedName>
</protein>
<dbReference type="PANTHER" id="PTHR46211:SF1">
    <property type="entry name" value="GLYCEROPHOSPHODIESTER PHOSPHODIESTERASE, CYTOPLASMIC"/>
    <property type="match status" value="1"/>
</dbReference>
<dbReference type="RefSeq" id="WP_054946626.1">
    <property type="nucleotide sequence ID" value="NZ_FVZE01000002.1"/>
</dbReference>
<dbReference type="GO" id="GO:0006629">
    <property type="term" value="P:lipid metabolic process"/>
    <property type="evidence" value="ECO:0007669"/>
    <property type="project" value="InterPro"/>
</dbReference>
<reference evidence="3" key="1">
    <citation type="submission" date="2017-02" db="EMBL/GenBank/DDBJ databases">
        <authorList>
            <person name="Varghese N."/>
            <person name="Submissions S."/>
        </authorList>
    </citation>
    <scope>NUCLEOTIDE SEQUENCE [LARGE SCALE GENOMIC DNA]</scope>
    <source>
        <strain evidence="3">SM117</strain>
    </source>
</reference>
<dbReference type="EMBL" id="FVZE01000002">
    <property type="protein sequence ID" value="SLJ94430.1"/>
    <property type="molecule type" value="Genomic_DNA"/>
</dbReference>
<evidence type="ECO:0000313" key="3">
    <source>
        <dbReference type="Proteomes" id="UP000190989"/>
    </source>
</evidence>
<dbReference type="AlphaFoldDB" id="A0A1U6HFD3"/>
<dbReference type="Pfam" id="PF03009">
    <property type="entry name" value="GDPD"/>
    <property type="match status" value="1"/>
</dbReference>
<dbReference type="SUPFAM" id="SSF51695">
    <property type="entry name" value="PLC-like phosphodiesterases"/>
    <property type="match status" value="1"/>
</dbReference>
<dbReference type="Gene3D" id="3.20.20.190">
    <property type="entry name" value="Phosphatidylinositol (PI) phosphodiesterase"/>
    <property type="match status" value="1"/>
</dbReference>